<dbReference type="SUPFAM" id="SSF52058">
    <property type="entry name" value="L domain-like"/>
    <property type="match status" value="1"/>
</dbReference>
<feature type="domain" description="Disease resistance protein At4g27190-like leucine-rich repeats" evidence="2">
    <location>
        <begin position="75"/>
        <end position="155"/>
    </location>
</feature>
<accession>A0A978VTL4</accession>
<feature type="domain" description="Disease resistance protein At4g27190-like leucine-rich repeats" evidence="2">
    <location>
        <begin position="204"/>
        <end position="300"/>
    </location>
</feature>
<dbReference type="PANTHER" id="PTHR33463:SF204">
    <property type="entry name" value="NB-ARC DOMAIN-CONTAINING PROTEIN"/>
    <property type="match status" value="1"/>
</dbReference>
<dbReference type="InterPro" id="IPR050905">
    <property type="entry name" value="Plant_NBS-LRR"/>
</dbReference>
<organism evidence="3 4">
    <name type="scientific">Ziziphus jujuba var. spinosa</name>
    <dbReference type="NCBI Taxonomy" id="714518"/>
    <lineage>
        <taxon>Eukaryota</taxon>
        <taxon>Viridiplantae</taxon>
        <taxon>Streptophyta</taxon>
        <taxon>Embryophyta</taxon>
        <taxon>Tracheophyta</taxon>
        <taxon>Spermatophyta</taxon>
        <taxon>Magnoliopsida</taxon>
        <taxon>eudicotyledons</taxon>
        <taxon>Gunneridae</taxon>
        <taxon>Pentapetalae</taxon>
        <taxon>rosids</taxon>
        <taxon>fabids</taxon>
        <taxon>Rosales</taxon>
        <taxon>Rhamnaceae</taxon>
        <taxon>Paliureae</taxon>
        <taxon>Ziziphus</taxon>
    </lineage>
</organism>
<evidence type="ECO:0000313" key="3">
    <source>
        <dbReference type="EMBL" id="KAH7542159.1"/>
    </source>
</evidence>
<evidence type="ECO:0000259" key="2">
    <source>
        <dbReference type="Pfam" id="PF23247"/>
    </source>
</evidence>
<comment type="caution">
    <text evidence="3">The sequence shown here is derived from an EMBL/GenBank/DDBJ whole genome shotgun (WGS) entry which is preliminary data.</text>
</comment>
<name>A0A978VTL4_ZIZJJ</name>
<evidence type="ECO:0000313" key="4">
    <source>
        <dbReference type="Proteomes" id="UP000813462"/>
    </source>
</evidence>
<gene>
    <name evidence="3" type="ORF">FEM48_Zijuj02G0043700</name>
</gene>
<dbReference type="Gene3D" id="3.80.10.10">
    <property type="entry name" value="Ribonuclease Inhibitor"/>
    <property type="match status" value="1"/>
</dbReference>
<dbReference type="EMBL" id="JAEACU010000002">
    <property type="protein sequence ID" value="KAH7542159.1"/>
    <property type="molecule type" value="Genomic_DNA"/>
</dbReference>
<dbReference type="InterPro" id="IPR032675">
    <property type="entry name" value="LRR_dom_sf"/>
</dbReference>
<dbReference type="PANTHER" id="PTHR33463">
    <property type="entry name" value="NB-ARC DOMAIN-CONTAINING PROTEIN-RELATED"/>
    <property type="match status" value="1"/>
</dbReference>
<evidence type="ECO:0000256" key="1">
    <source>
        <dbReference type="ARBA" id="ARBA00022821"/>
    </source>
</evidence>
<proteinExistence type="predicted"/>
<dbReference type="AlphaFoldDB" id="A0A978VTL4"/>
<keyword evidence="1" id="KW-0611">Plant defense</keyword>
<reference evidence="3" key="1">
    <citation type="journal article" date="2021" name="Front. Plant Sci.">
        <title>Chromosome-Scale Genome Assembly for Chinese Sour Jujube and Insights Into Its Genome Evolution and Domestication Signature.</title>
        <authorList>
            <person name="Shen L.-Y."/>
            <person name="Luo H."/>
            <person name="Wang X.-L."/>
            <person name="Wang X.-M."/>
            <person name="Qiu X.-J."/>
            <person name="Liu H."/>
            <person name="Zhou S.-S."/>
            <person name="Jia K.-H."/>
            <person name="Nie S."/>
            <person name="Bao Y.-T."/>
            <person name="Zhang R.-G."/>
            <person name="Yun Q.-Z."/>
            <person name="Chai Y.-H."/>
            <person name="Lu J.-Y."/>
            <person name="Li Y."/>
            <person name="Zhao S.-W."/>
            <person name="Mao J.-F."/>
            <person name="Jia S.-G."/>
            <person name="Mao Y.-M."/>
        </authorList>
    </citation>
    <scope>NUCLEOTIDE SEQUENCE</scope>
    <source>
        <strain evidence="3">AT0</strain>
        <tissue evidence="3">Leaf</tissue>
    </source>
</reference>
<protein>
    <recommendedName>
        <fullName evidence="2">Disease resistance protein At4g27190-like leucine-rich repeats domain-containing protein</fullName>
    </recommendedName>
</protein>
<sequence>MSSSFVHLKSLDISICDVMEEAVSIDRSEGRGRIGYILLTKLESLKLHGVFANLKRFCQGDYTDYPLLNTRTSDNGKMYDEVEEMDMVILSNFKQLQLHTLNVKTAWDIDKSKGRWFHNLTTLEVLYCCRLKTVMSSSMATSLVHLKIMRIDYCDAVEKHVNVGVDPSVSRDIGLNRLGPTNSVQGFMSSPKGNKAMKPRTRPDCDALENLMASAAAAQSLQQLTEMMLCNCKRMTQIMGSNHEAECDVETEQNEIGFSNLQILRLHDLCSLGKFYSGNNIIRLPNLEQLIVNKCPELRTFSHGTVYSPGCIE</sequence>
<dbReference type="InterPro" id="IPR057135">
    <property type="entry name" value="At4g27190-like_LRR"/>
</dbReference>
<dbReference type="Proteomes" id="UP000813462">
    <property type="component" value="Unassembled WGS sequence"/>
</dbReference>
<dbReference type="Pfam" id="PF23247">
    <property type="entry name" value="LRR_RPS2"/>
    <property type="match status" value="2"/>
</dbReference>